<proteinExistence type="predicted"/>
<evidence type="ECO:0000313" key="3">
    <source>
        <dbReference type="EMBL" id="CUO76616.1"/>
    </source>
</evidence>
<dbReference type="Proteomes" id="UP000095512">
    <property type="component" value="Unassembled WGS sequence"/>
</dbReference>
<evidence type="ECO:0000313" key="4">
    <source>
        <dbReference type="EMBL" id="SQB11129.1"/>
    </source>
</evidence>
<evidence type="ECO:0000259" key="2">
    <source>
        <dbReference type="PROSITE" id="PS50937"/>
    </source>
</evidence>
<dbReference type="AlphaFoldDB" id="A0A174HSS7"/>
<feature type="domain" description="HTH merR-type" evidence="2">
    <location>
        <begin position="8"/>
        <end position="77"/>
    </location>
</feature>
<dbReference type="RefSeq" id="WP_022200872.1">
    <property type="nucleotide sequence ID" value="NZ_CAPBAK010000002.1"/>
</dbReference>
<dbReference type="PANTHER" id="PTHR30204">
    <property type="entry name" value="REDOX-CYCLING DRUG-SENSING TRANSCRIPTIONAL ACTIVATOR SOXR"/>
    <property type="match status" value="1"/>
</dbReference>
<dbReference type="InterPro" id="IPR011256">
    <property type="entry name" value="Reg_factor_effector_dom_sf"/>
</dbReference>
<reference evidence="4 6" key="2">
    <citation type="submission" date="2018-06" db="EMBL/GenBank/DDBJ databases">
        <authorList>
            <consortium name="Pathogen Informatics"/>
            <person name="Doyle S."/>
        </authorList>
    </citation>
    <scope>NUCLEOTIDE SEQUENCE [LARGE SCALE GENOMIC DNA]</scope>
    <source>
        <strain evidence="4 6">NCTC11224</strain>
    </source>
</reference>
<dbReference type="InterPro" id="IPR009061">
    <property type="entry name" value="DNA-bd_dom_put_sf"/>
</dbReference>
<dbReference type="GO" id="GO:0003700">
    <property type="term" value="F:DNA-binding transcription factor activity"/>
    <property type="evidence" value="ECO:0007669"/>
    <property type="project" value="InterPro"/>
</dbReference>
<dbReference type="InterPro" id="IPR000551">
    <property type="entry name" value="MerR-type_HTH_dom"/>
</dbReference>
<keyword evidence="1" id="KW-0238">DNA-binding</keyword>
<gene>
    <name evidence="3" type="primary">merR1</name>
    <name evidence="3" type="ORF">ERS852480_01864</name>
    <name evidence="4" type="ORF">NCTC11224_02479</name>
</gene>
<reference evidence="3 5" key="1">
    <citation type="submission" date="2015-09" db="EMBL/GenBank/DDBJ databases">
        <authorList>
            <consortium name="Pathogen Informatics"/>
        </authorList>
    </citation>
    <scope>NUCLEOTIDE SEQUENCE [LARGE SCALE GENOMIC DNA]</scope>
    <source>
        <strain evidence="3 5">2789STDY5834865</strain>
    </source>
</reference>
<dbReference type="SUPFAM" id="SSF55136">
    <property type="entry name" value="Probable bacterial effector-binding domain"/>
    <property type="match status" value="1"/>
</dbReference>
<evidence type="ECO:0000313" key="6">
    <source>
        <dbReference type="Proteomes" id="UP000251853"/>
    </source>
</evidence>
<dbReference type="PROSITE" id="PS50937">
    <property type="entry name" value="HTH_MERR_2"/>
    <property type="match status" value="1"/>
</dbReference>
<dbReference type="Gene3D" id="1.10.1660.10">
    <property type="match status" value="1"/>
</dbReference>
<dbReference type="Pfam" id="PF13411">
    <property type="entry name" value="MerR_1"/>
    <property type="match status" value="1"/>
</dbReference>
<dbReference type="SMART" id="SM00422">
    <property type="entry name" value="HTH_MERR"/>
    <property type="match status" value="1"/>
</dbReference>
<dbReference type="Gene3D" id="3.20.80.10">
    <property type="entry name" value="Regulatory factor, effector binding domain"/>
    <property type="match status" value="1"/>
</dbReference>
<evidence type="ECO:0000256" key="1">
    <source>
        <dbReference type="ARBA" id="ARBA00023125"/>
    </source>
</evidence>
<evidence type="ECO:0000313" key="5">
    <source>
        <dbReference type="Proteomes" id="UP000095512"/>
    </source>
</evidence>
<dbReference type="EMBL" id="UAVW01000009">
    <property type="protein sequence ID" value="SQB11129.1"/>
    <property type="molecule type" value="Genomic_DNA"/>
</dbReference>
<keyword evidence="6" id="KW-1185">Reference proteome</keyword>
<dbReference type="InterPro" id="IPR047057">
    <property type="entry name" value="MerR_fam"/>
</dbReference>
<name>A0A174HSS7_9FIRM</name>
<dbReference type="Proteomes" id="UP000251853">
    <property type="component" value="Unassembled WGS sequence"/>
</dbReference>
<accession>A0A174HSS7</accession>
<dbReference type="GO" id="GO:0003677">
    <property type="term" value="F:DNA binding"/>
    <property type="evidence" value="ECO:0007669"/>
    <property type="project" value="UniProtKB-KW"/>
</dbReference>
<dbReference type="EMBL" id="CZAB01000012">
    <property type="protein sequence ID" value="CUO76616.1"/>
    <property type="molecule type" value="Genomic_DNA"/>
</dbReference>
<protein>
    <submittedName>
        <fullName evidence="3">MerR family transcriptional regulator</fullName>
    </submittedName>
</protein>
<organism evidence="3 5">
    <name type="scientific">Enterocloster clostridioformis</name>
    <dbReference type="NCBI Taxonomy" id="1531"/>
    <lineage>
        <taxon>Bacteria</taxon>
        <taxon>Bacillati</taxon>
        <taxon>Bacillota</taxon>
        <taxon>Clostridia</taxon>
        <taxon>Lachnospirales</taxon>
        <taxon>Lachnospiraceae</taxon>
        <taxon>Enterocloster</taxon>
    </lineage>
</organism>
<dbReference type="CDD" id="cd04782">
    <property type="entry name" value="HTH_BltR"/>
    <property type="match status" value="1"/>
</dbReference>
<sequence>MEKQSELYFTTGEFARILGVGKHTLFHYDEIGLFSPAIKEENGYRYYFVWQMDTFEVIRALQKLGMSLGEIKEYMENRSPERFMSMIDGKKRQIDEEIRRLKNMKRFILHEEESVRLAMNTALDEPRLVERDREYLLVSDISAGSERKAAVEIAEHVRMQEKYNGAVGAVGSIYLGEDLERGIYDRCVKVYTRLDKKTVSHRVQNRPEGTYVELYSRGHLWNMEKSYRLITAFAGERGIRLGKIWYEDLMLDELTVKAYEQYIVKVMVPVGNKVINP</sequence>
<dbReference type="PANTHER" id="PTHR30204:SF85">
    <property type="entry name" value="MULTIDRUG-EFFLUX TRANSPORTER 2 REGULATOR"/>
    <property type="match status" value="1"/>
</dbReference>
<dbReference type="SUPFAM" id="SSF46955">
    <property type="entry name" value="Putative DNA-binding domain"/>
    <property type="match status" value="1"/>
</dbReference>